<feature type="chain" id="PRO_5019148039" description="Outer membrane beta-barrel protein" evidence="2">
    <location>
        <begin position="37"/>
        <end position="559"/>
    </location>
</feature>
<dbReference type="EMBL" id="RKST01000011">
    <property type="protein sequence ID" value="RUM97488.1"/>
    <property type="molecule type" value="Genomic_DNA"/>
</dbReference>
<evidence type="ECO:0000313" key="4">
    <source>
        <dbReference type="Proteomes" id="UP000281647"/>
    </source>
</evidence>
<feature type="compositionally biased region" description="Polar residues" evidence="1">
    <location>
        <begin position="47"/>
        <end position="75"/>
    </location>
</feature>
<evidence type="ECO:0000256" key="2">
    <source>
        <dbReference type="SAM" id="SignalP"/>
    </source>
</evidence>
<evidence type="ECO:0000256" key="1">
    <source>
        <dbReference type="SAM" id="MobiDB-lite"/>
    </source>
</evidence>
<name>A0A432V5R8_9HYPH</name>
<proteinExistence type="predicted"/>
<evidence type="ECO:0008006" key="5">
    <source>
        <dbReference type="Google" id="ProtNLM"/>
    </source>
</evidence>
<feature type="signal peptide" evidence="2">
    <location>
        <begin position="1"/>
        <end position="36"/>
    </location>
</feature>
<accession>A0A432V5R8</accession>
<gene>
    <name evidence="3" type="ORF">EET67_12595</name>
</gene>
<reference evidence="3 4" key="1">
    <citation type="submission" date="2018-11" db="EMBL/GenBank/DDBJ databases">
        <title>Pseudaminobacter arsenicus sp. nov., an arsenic-resistant bacterium isolated from arsenic-rich aquifers.</title>
        <authorList>
            <person name="Mu Y."/>
        </authorList>
    </citation>
    <scope>NUCLEOTIDE SEQUENCE [LARGE SCALE GENOMIC DNA]</scope>
    <source>
        <strain evidence="3 4">CB3</strain>
    </source>
</reference>
<keyword evidence="4" id="KW-1185">Reference proteome</keyword>
<dbReference type="OrthoDB" id="7398962at2"/>
<sequence>MSRVRRQQKRRPPRALRALLCSAGLATALCAFQAHAQESALRGTFGNGTTLRNTPRGQQALTNTTNQPGAEQAQLQYEPMSSGAVPDTQGEAGSANLFGTVASGGDPFAETPLPAQRSTRASRQRAQQAPVSAERALPEEAVDEATTGTVRVPTIDSTLELPANERAERIGAIEGLRRATDDNPFAATGMRLGSFVLRPSLEQGITATSNASLSTSGSSAVLSETTLRLNAVSDWSRHAATIDAYGILRRSLSGEEIDETEAGINARLDLDLAEEMRGHGEFGYLRRPESASSPVVIEGTASQPIRQTFGGGLGLERDVGKLRFGVTGRVERDVFGDAELSSGGVLSQKERDSILATLTLRGGYEISPALTPFVETEIGRRYYDEEIDSSGFARSSDRLGARAGIELDLGEKLSGEFAAGWLRETFDDERLKPISGPSIDAALAWSPERGTLVNLAANTIIEGTTTAGESGSILHSGRLSLDRQIRADLTANAALGLGYRDYSGSDGYDVIFNAEAGATWWINRYAGLSGRLRHESQKSNLSDRDYDANSVFLGLRLQR</sequence>
<organism evidence="3 4">
    <name type="scientific">Borborobacter arsenicus</name>
    <dbReference type="NCBI Taxonomy" id="1851146"/>
    <lineage>
        <taxon>Bacteria</taxon>
        <taxon>Pseudomonadati</taxon>
        <taxon>Pseudomonadota</taxon>
        <taxon>Alphaproteobacteria</taxon>
        <taxon>Hyphomicrobiales</taxon>
        <taxon>Phyllobacteriaceae</taxon>
        <taxon>Borborobacter</taxon>
    </lineage>
</organism>
<dbReference type="InterPro" id="IPR018759">
    <property type="entry name" value="BBP2_2"/>
</dbReference>
<feature type="region of interest" description="Disordered" evidence="1">
    <location>
        <begin position="44"/>
        <end position="136"/>
    </location>
</feature>
<protein>
    <recommendedName>
        <fullName evidence="5">Outer membrane beta-barrel protein</fullName>
    </recommendedName>
</protein>
<dbReference type="Pfam" id="PF10082">
    <property type="entry name" value="BBP2_2"/>
    <property type="match status" value="1"/>
</dbReference>
<comment type="caution">
    <text evidence="3">The sequence shown here is derived from an EMBL/GenBank/DDBJ whole genome shotgun (WGS) entry which is preliminary data.</text>
</comment>
<keyword evidence="2" id="KW-0732">Signal</keyword>
<evidence type="ECO:0000313" key="3">
    <source>
        <dbReference type="EMBL" id="RUM97488.1"/>
    </source>
</evidence>
<feature type="compositionally biased region" description="Low complexity" evidence="1">
    <location>
        <begin position="115"/>
        <end position="129"/>
    </location>
</feature>
<dbReference type="Proteomes" id="UP000281647">
    <property type="component" value="Unassembled WGS sequence"/>
</dbReference>
<dbReference type="AlphaFoldDB" id="A0A432V5R8"/>